<sequence length="355" mass="37774">MMSADPAVDRVDACEGAPVIGPPPAQAVAELGWGMWASAVVQAAAQLRLADAVGDEPASVEEIAAAVGADVPALTRLMRALVGFRIFRQAAPGRYAHTEMSRAMRSDAPGSVTDIMLTGSHWGWEMWGKLAESVRSGRCAFQETYGKDLFTYFHEDDNAAGEMCLNGYAAQSRAMNPGVVAALDLAGVETLCDVGGGHGSLLKSLLEGNPHVRGVLFDRQHAISAALPELRAGGRLGDRTELVTGDCFEGVPEADVYVIRQVLHMWDDDACHTVLTNCLKAGRPGGRVVLLEQLVADPPETPWDALMDLHMLLVMGGWERTAEEYGAMFERAGLAFAGVVPSGTPLRLVVGRIPG</sequence>
<dbReference type="CDD" id="cd02440">
    <property type="entry name" value="AdoMet_MTases"/>
    <property type="match status" value="1"/>
</dbReference>
<dbReference type="Proteomes" id="UP001250858">
    <property type="component" value="Chromosome"/>
</dbReference>
<keyword evidence="7" id="KW-1185">Reference proteome</keyword>
<dbReference type="SUPFAM" id="SSF53335">
    <property type="entry name" value="S-adenosyl-L-methionine-dependent methyltransferases"/>
    <property type="match status" value="1"/>
</dbReference>
<dbReference type="InterPro" id="IPR036390">
    <property type="entry name" value="WH_DNA-bd_sf"/>
</dbReference>
<gene>
    <name evidence="6" type="ORF">RGF97_06350</name>
</gene>
<dbReference type="PANTHER" id="PTHR43712:SF2">
    <property type="entry name" value="O-METHYLTRANSFERASE CICE"/>
    <property type="match status" value="1"/>
</dbReference>
<protein>
    <submittedName>
        <fullName evidence="6">Methyltransferase</fullName>
    </submittedName>
</protein>
<dbReference type="Pfam" id="PF08100">
    <property type="entry name" value="Dimerisation"/>
    <property type="match status" value="1"/>
</dbReference>
<dbReference type="PIRSF" id="PIRSF005739">
    <property type="entry name" value="O-mtase"/>
    <property type="match status" value="1"/>
</dbReference>
<organism evidence="6 7">
    <name type="scientific">Streptomyces roseicoloratus</name>
    <dbReference type="NCBI Taxonomy" id="2508722"/>
    <lineage>
        <taxon>Bacteria</taxon>
        <taxon>Bacillati</taxon>
        <taxon>Actinomycetota</taxon>
        <taxon>Actinomycetes</taxon>
        <taxon>Kitasatosporales</taxon>
        <taxon>Streptomycetaceae</taxon>
        <taxon>Streptomyces</taxon>
    </lineage>
</organism>
<dbReference type="GO" id="GO:0008168">
    <property type="term" value="F:methyltransferase activity"/>
    <property type="evidence" value="ECO:0007669"/>
    <property type="project" value="UniProtKB-KW"/>
</dbReference>
<accession>A0ABY9RTJ4</accession>
<dbReference type="PROSITE" id="PS51683">
    <property type="entry name" value="SAM_OMT_II"/>
    <property type="match status" value="1"/>
</dbReference>
<feature type="domain" description="O-methyltransferase C-terminal" evidence="4">
    <location>
        <begin position="127"/>
        <end position="334"/>
    </location>
</feature>
<evidence type="ECO:0000313" key="6">
    <source>
        <dbReference type="EMBL" id="WMX44549.1"/>
    </source>
</evidence>
<dbReference type="Gene3D" id="1.10.10.10">
    <property type="entry name" value="Winged helix-like DNA-binding domain superfamily/Winged helix DNA-binding domain"/>
    <property type="match status" value="1"/>
</dbReference>
<reference evidence="6 7" key="1">
    <citation type="submission" date="2023-09" db="EMBL/GenBank/DDBJ databases">
        <title>Complete genome of Streptomyces roseicoloratus T14.</title>
        <authorList>
            <person name="Bashizi T."/>
            <person name="Kim M.-J."/>
            <person name="Lee G."/>
            <person name="Tagele S.B."/>
            <person name="Shin J.-H."/>
        </authorList>
    </citation>
    <scope>NUCLEOTIDE SEQUENCE [LARGE SCALE GENOMIC DNA]</scope>
    <source>
        <strain evidence="6 7">T14</strain>
    </source>
</reference>
<dbReference type="Gene3D" id="1.10.287.1350">
    <property type="match status" value="1"/>
</dbReference>
<dbReference type="Gene3D" id="3.40.50.150">
    <property type="entry name" value="Vaccinia Virus protein VP39"/>
    <property type="match status" value="1"/>
</dbReference>
<dbReference type="InterPro" id="IPR001077">
    <property type="entry name" value="COMT_C"/>
</dbReference>
<keyword evidence="2" id="KW-0808">Transferase</keyword>
<evidence type="ECO:0000313" key="7">
    <source>
        <dbReference type="Proteomes" id="UP001250858"/>
    </source>
</evidence>
<keyword evidence="3" id="KW-0949">S-adenosyl-L-methionine</keyword>
<evidence type="ECO:0000259" key="5">
    <source>
        <dbReference type="Pfam" id="PF08100"/>
    </source>
</evidence>
<dbReference type="SUPFAM" id="SSF46785">
    <property type="entry name" value="Winged helix' DNA-binding domain"/>
    <property type="match status" value="1"/>
</dbReference>
<dbReference type="InterPro" id="IPR029063">
    <property type="entry name" value="SAM-dependent_MTases_sf"/>
</dbReference>
<dbReference type="PANTHER" id="PTHR43712">
    <property type="entry name" value="PUTATIVE (AFU_ORTHOLOGUE AFUA_4G14580)-RELATED"/>
    <property type="match status" value="1"/>
</dbReference>
<dbReference type="RefSeq" id="WP_128980905.1">
    <property type="nucleotide sequence ID" value="NZ_CP133762.1"/>
</dbReference>
<evidence type="ECO:0000256" key="3">
    <source>
        <dbReference type="ARBA" id="ARBA00022691"/>
    </source>
</evidence>
<dbReference type="InterPro" id="IPR036388">
    <property type="entry name" value="WH-like_DNA-bd_sf"/>
</dbReference>
<dbReference type="InterPro" id="IPR012967">
    <property type="entry name" value="COMT_dimerisation"/>
</dbReference>
<proteinExistence type="predicted"/>
<feature type="domain" description="O-methyltransferase dimerisation" evidence="5">
    <location>
        <begin position="34"/>
        <end position="104"/>
    </location>
</feature>
<dbReference type="Pfam" id="PF00891">
    <property type="entry name" value="Methyltransf_2"/>
    <property type="match status" value="1"/>
</dbReference>
<name>A0ABY9RTJ4_9ACTN</name>
<dbReference type="EMBL" id="CP133762">
    <property type="protein sequence ID" value="WMX44549.1"/>
    <property type="molecule type" value="Genomic_DNA"/>
</dbReference>
<evidence type="ECO:0000256" key="1">
    <source>
        <dbReference type="ARBA" id="ARBA00022603"/>
    </source>
</evidence>
<dbReference type="GO" id="GO:0032259">
    <property type="term" value="P:methylation"/>
    <property type="evidence" value="ECO:0007669"/>
    <property type="project" value="UniProtKB-KW"/>
</dbReference>
<keyword evidence="1 6" id="KW-0489">Methyltransferase</keyword>
<evidence type="ECO:0000259" key="4">
    <source>
        <dbReference type="Pfam" id="PF00891"/>
    </source>
</evidence>
<dbReference type="InterPro" id="IPR016461">
    <property type="entry name" value="COMT-like"/>
</dbReference>
<evidence type="ECO:0000256" key="2">
    <source>
        <dbReference type="ARBA" id="ARBA00022679"/>
    </source>
</evidence>